<dbReference type="InterPro" id="IPR005011">
    <property type="entry name" value="SNU66/SART1"/>
</dbReference>
<feature type="region of interest" description="Disordered" evidence="6">
    <location>
        <begin position="80"/>
        <end position="138"/>
    </location>
</feature>
<feature type="compositionally biased region" description="Basic and acidic residues" evidence="6">
    <location>
        <begin position="30"/>
        <end position="40"/>
    </location>
</feature>
<feature type="region of interest" description="Disordered" evidence="6">
    <location>
        <begin position="450"/>
        <end position="525"/>
    </location>
</feature>
<dbReference type="Pfam" id="PF03343">
    <property type="entry name" value="SART-1"/>
    <property type="match status" value="2"/>
</dbReference>
<protein>
    <recommendedName>
        <fullName evidence="9">SART-1 family protein</fullName>
    </recommendedName>
</protein>
<dbReference type="GO" id="GO:0045292">
    <property type="term" value="P:mRNA cis splicing, via spliceosome"/>
    <property type="evidence" value="ECO:0007669"/>
    <property type="project" value="TreeGrafter"/>
</dbReference>
<proteinExistence type="inferred from homology"/>
<feature type="compositionally biased region" description="Basic and acidic residues" evidence="6">
    <location>
        <begin position="334"/>
        <end position="361"/>
    </location>
</feature>
<feature type="compositionally biased region" description="Acidic residues" evidence="6">
    <location>
        <begin position="481"/>
        <end position="506"/>
    </location>
</feature>
<feature type="compositionally biased region" description="Low complexity" evidence="6">
    <location>
        <begin position="451"/>
        <end position="460"/>
    </location>
</feature>
<feature type="region of interest" description="Disordered" evidence="6">
    <location>
        <begin position="668"/>
        <end position="687"/>
    </location>
</feature>
<keyword evidence="5" id="KW-0539">Nucleus</keyword>
<sequence length="687" mass="79310">MSETNPTNVITNLSIEETNKIRISLGLKPLKVEEPEESKSKSKPTTNSNNDTFEVLDTINKLKKRRELNSKLVGKSIAEQLLEGENEDEEDDISNWVNKSRENDKQKQIEKKKLLLNKKQQQQQQKQKHYNQSDLKGIKVGNDIKNFEDENEHILTLQDSNVLDDDSQDVLINVNLSEKERREKQLQANKKKSKFDKYDDFGEHKGGILSDYSDDDDDKIDNSGFILGNEGKVDKNSLTNQNGSGISLKDQAKKNLESYNMEDNSTTSILSSFYTQEEMERFKKNRQSNDPTKNSTVKEKKKKKLRKKSTTSDLLNELDATTSSDLGSRNSRSITEKEKKEFEDQTKREENYQRAKDKANEISKQTYSSDYYEEAEDEDFYKSLTTSKKAPILQEKSIVDKIVNNKKNEIKKQQENENDHTNNLEEITINPTSEFVRSLNPDGLISNYRSTTINNNTNDETINKKNDENNSKDEEMKNIDEENDDNKENDDDNDDDDDDDDDDNDDGNDKNNNKEEEDYNKYKEKEKKYNNLTSILPEEPLVSGSVSAALRLFAQKGDLQPNPVTNQKKRGINYDNDESTVIEHKDEFGRIMNRKQAFVKMSQVFHGKKSGKNKMEKRKRLYEEELKKMKMDSTDTPLGMVKSFQNYQEKSNSPYLVLSGGSITNILKQNNVQNNNNNNNSTNQNKK</sequence>
<gene>
    <name evidence="7" type="ORF">RB653_005996</name>
</gene>
<organism evidence="7 8">
    <name type="scientific">Dictyostelium firmibasis</name>
    <dbReference type="NCBI Taxonomy" id="79012"/>
    <lineage>
        <taxon>Eukaryota</taxon>
        <taxon>Amoebozoa</taxon>
        <taxon>Evosea</taxon>
        <taxon>Eumycetozoa</taxon>
        <taxon>Dictyostelia</taxon>
        <taxon>Dictyosteliales</taxon>
        <taxon>Dictyosteliaceae</taxon>
        <taxon>Dictyostelium</taxon>
    </lineage>
</organism>
<evidence type="ECO:0000313" key="7">
    <source>
        <dbReference type="EMBL" id="KAK5584385.1"/>
    </source>
</evidence>
<comment type="similarity">
    <text evidence="2">Belongs to the SNU66/SART1 family.</text>
</comment>
<dbReference type="InterPro" id="IPR045347">
    <property type="entry name" value="HIND"/>
</dbReference>
<dbReference type="PANTHER" id="PTHR14152:SF5">
    <property type="entry name" value="U4_U6.U5 TRI-SNRNP-ASSOCIATED PROTEIN 1"/>
    <property type="match status" value="1"/>
</dbReference>
<dbReference type="PANTHER" id="PTHR14152">
    <property type="entry name" value="SQUAMOUS CELL CARCINOMA ANTIGEN RECOGNISED BY CYTOTOXIC T LYMPHOCYTES"/>
    <property type="match status" value="1"/>
</dbReference>
<dbReference type="GO" id="GO:0000481">
    <property type="term" value="P:maturation of 5S rRNA"/>
    <property type="evidence" value="ECO:0007669"/>
    <property type="project" value="TreeGrafter"/>
</dbReference>
<name>A0AAN7UDP7_9MYCE</name>
<feature type="compositionally biased region" description="Low complexity" evidence="6">
    <location>
        <begin position="669"/>
        <end position="687"/>
    </location>
</feature>
<feature type="compositionally biased region" description="Polar residues" evidence="6">
    <location>
        <begin position="319"/>
        <end position="333"/>
    </location>
</feature>
<accession>A0AAN7UDP7</accession>
<evidence type="ECO:0000256" key="2">
    <source>
        <dbReference type="ARBA" id="ARBA00006076"/>
    </source>
</evidence>
<feature type="compositionally biased region" description="Basic residues" evidence="6">
    <location>
        <begin position="299"/>
        <end position="309"/>
    </location>
</feature>
<feature type="region of interest" description="Disordered" evidence="6">
    <location>
        <begin position="227"/>
        <end position="249"/>
    </location>
</feature>
<feature type="compositionally biased region" description="Basic and acidic residues" evidence="6">
    <location>
        <begin position="409"/>
        <end position="423"/>
    </location>
</feature>
<dbReference type="GO" id="GO:0046540">
    <property type="term" value="C:U4/U6 x U5 tri-snRNP complex"/>
    <property type="evidence" value="ECO:0007669"/>
    <property type="project" value="InterPro"/>
</dbReference>
<keyword evidence="3" id="KW-0507">mRNA processing</keyword>
<feature type="compositionally biased region" description="Polar residues" evidence="6">
    <location>
        <begin position="236"/>
        <end position="245"/>
    </location>
</feature>
<feature type="compositionally biased region" description="Basic and acidic residues" evidence="6">
    <location>
        <begin position="507"/>
        <end position="525"/>
    </location>
</feature>
<evidence type="ECO:0000256" key="6">
    <source>
        <dbReference type="SAM" id="MobiDB-lite"/>
    </source>
</evidence>
<feature type="compositionally biased region" description="Basic and acidic residues" evidence="6">
    <location>
        <begin position="461"/>
        <end position="480"/>
    </location>
</feature>
<dbReference type="AlphaFoldDB" id="A0AAN7UDP7"/>
<evidence type="ECO:0008006" key="9">
    <source>
        <dbReference type="Google" id="ProtNLM"/>
    </source>
</evidence>
<comment type="subcellular location">
    <subcellularLocation>
        <location evidence="1">Nucleus</location>
    </subcellularLocation>
</comment>
<feature type="region of interest" description="Disordered" evidence="6">
    <location>
        <begin position="277"/>
        <end position="375"/>
    </location>
</feature>
<comment type="caution">
    <text evidence="7">The sequence shown here is derived from an EMBL/GenBank/DDBJ whole genome shotgun (WGS) entry which is preliminary data.</text>
</comment>
<evidence type="ECO:0000256" key="4">
    <source>
        <dbReference type="ARBA" id="ARBA00023187"/>
    </source>
</evidence>
<evidence type="ECO:0000313" key="8">
    <source>
        <dbReference type="Proteomes" id="UP001344447"/>
    </source>
</evidence>
<feature type="region of interest" description="Disordered" evidence="6">
    <location>
        <begin position="409"/>
        <end position="438"/>
    </location>
</feature>
<evidence type="ECO:0000256" key="3">
    <source>
        <dbReference type="ARBA" id="ARBA00022664"/>
    </source>
</evidence>
<keyword evidence="8" id="KW-1185">Reference proteome</keyword>
<feature type="region of interest" description="Disordered" evidence="6">
    <location>
        <begin position="26"/>
        <end position="54"/>
    </location>
</feature>
<evidence type="ECO:0000256" key="1">
    <source>
        <dbReference type="ARBA" id="ARBA00004123"/>
    </source>
</evidence>
<keyword evidence="4" id="KW-0508">mRNA splicing</keyword>
<dbReference type="EMBL" id="JAVFKY010000001">
    <property type="protein sequence ID" value="KAK5584385.1"/>
    <property type="molecule type" value="Genomic_DNA"/>
</dbReference>
<reference evidence="7 8" key="1">
    <citation type="submission" date="2023-11" db="EMBL/GenBank/DDBJ databases">
        <title>Dfirmibasis_genome.</title>
        <authorList>
            <person name="Edelbroek B."/>
            <person name="Kjellin J."/>
            <person name="Jerlstrom-Hultqvist J."/>
            <person name="Soderbom F."/>
        </authorList>
    </citation>
    <scope>NUCLEOTIDE SEQUENCE [LARGE SCALE GENOMIC DNA]</scope>
    <source>
        <strain evidence="7 8">TNS-C-14</strain>
    </source>
</reference>
<evidence type="ECO:0000256" key="5">
    <source>
        <dbReference type="ARBA" id="ARBA00023242"/>
    </source>
</evidence>
<feature type="compositionally biased region" description="Basic and acidic residues" evidence="6">
    <location>
        <begin position="99"/>
        <end position="113"/>
    </location>
</feature>
<feature type="compositionally biased region" description="Acidic residues" evidence="6">
    <location>
        <begin position="82"/>
        <end position="93"/>
    </location>
</feature>
<dbReference type="Proteomes" id="UP001344447">
    <property type="component" value="Unassembled WGS sequence"/>
</dbReference>
<dbReference type="Pfam" id="PF19252">
    <property type="entry name" value="HIND"/>
    <property type="match status" value="1"/>
</dbReference>